<feature type="compositionally biased region" description="Low complexity" evidence="1">
    <location>
        <begin position="108"/>
        <end position="121"/>
    </location>
</feature>
<proteinExistence type="predicted"/>
<feature type="region of interest" description="Disordered" evidence="1">
    <location>
        <begin position="86"/>
        <end position="139"/>
    </location>
</feature>
<protein>
    <submittedName>
        <fullName evidence="3">Uncharacterized protein</fullName>
    </submittedName>
</protein>
<feature type="compositionally biased region" description="Pro residues" evidence="1">
    <location>
        <begin position="95"/>
        <end position="107"/>
    </location>
</feature>
<evidence type="ECO:0000313" key="3">
    <source>
        <dbReference type="WBParaSite" id="L893_g28390.t1"/>
    </source>
</evidence>
<sequence>MPFAPYETDVRLFCYLRVFFHPTRRLSAIGPMMFLMKLASLCAEVKNFPSSSGFPDRNEEVAHHGLPICSEGALTDAPRIKGLSVLMHHRCTGRAPPPRGRTPPPRSRTPQPRGRTPSPRGRTPPPRSRTPNPGAYTTG</sequence>
<reference evidence="3" key="1">
    <citation type="submission" date="2016-11" db="UniProtKB">
        <authorList>
            <consortium name="WormBaseParasite"/>
        </authorList>
    </citation>
    <scope>IDENTIFICATION</scope>
</reference>
<organism evidence="2 3">
    <name type="scientific">Steinernema glaseri</name>
    <dbReference type="NCBI Taxonomy" id="37863"/>
    <lineage>
        <taxon>Eukaryota</taxon>
        <taxon>Metazoa</taxon>
        <taxon>Ecdysozoa</taxon>
        <taxon>Nematoda</taxon>
        <taxon>Chromadorea</taxon>
        <taxon>Rhabditida</taxon>
        <taxon>Tylenchina</taxon>
        <taxon>Panagrolaimomorpha</taxon>
        <taxon>Strongyloidoidea</taxon>
        <taxon>Steinernematidae</taxon>
        <taxon>Steinernema</taxon>
    </lineage>
</organism>
<dbReference type="AlphaFoldDB" id="A0A1I7ZP13"/>
<feature type="compositionally biased region" description="Low complexity" evidence="1">
    <location>
        <begin position="129"/>
        <end position="139"/>
    </location>
</feature>
<name>A0A1I7ZP13_9BILA</name>
<evidence type="ECO:0000313" key="2">
    <source>
        <dbReference type="Proteomes" id="UP000095287"/>
    </source>
</evidence>
<dbReference type="Proteomes" id="UP000095287">
    <property type="component" value="Unplaced"/>
</dbReference>
<keyword evidence="2" id="KW-1185">Reference proteome</keyword>
<dbReference type="WBParaSite" id="L893_g28390.t1">
    <property type="protein sequence ID" value="L893_g28390.t1"/>
    <property type="gene ID" value="L893_g28390"/>
</dbReference>
<evidence type="ECO:0000256" key="1">
    <source>
        <dbReference type="SAM" id="MobiDB-lite"/>
    </source>
</evidence>
<accession>A0A1I7ZP13</accession>